<dbReference type="InterPro" id="IPR050767">
    <property type="entry name" value="Sel1_AlgK"/>
</dbReference>
<keyword evidence="3" id="KW-0812">Transmembrane</keyword>
<dbReference type="InterPro" id="IPR019396">
    <property type="entry name" value="TM_Fragile-X-F-assoc"/>
</dbReference>
<dbReference type="PROSITE" id="PS50076">
    <property type="entry name" value="DNAJ_2"/>
    <property type="match status" value="1"/>
</dbReference>
<evidence type="ECO:0000256" key="1">
    <source>
        <dbReference type="ARBA" id="ARBA00038101"/>
    </source>
</evidence>
<protein>
    <recommendedName>
        <fullName evidence="4">J domain-containing protein</fullName>
    </recommendedName>
</protein>
<feature type="region of interest" description="Disordered" evidence="2">
    <location>
        <begin position="495"/>
        <end position="531"/>
    </location>
</feature>
<keyword evidence="3" id="KW-1133">Transmembrane helix</keyword>
<evidence type="ECO:0000256" key="3">
    <source>
        <dbReference type="SAM" id="Phobius"/>
    </source>
</evidence>
<dbReference type="Proteomes" id="UP000240830">
    <property type="component" value="Unassembled WGS sequence"/>
</dbReference>
<reference evidence="5 6" key="1">
    <citation type="submission" date="2016-10" db="EMBL/GenBank/DDBJ databases">
        <title>The genome of Paramicrosporidium saccamoebae is the missing link in understanding Cryptomycota and Microsporidia evolution.</title>
        <authorList>
            <person name="Quandt C.A."/>
            <person name="Beaudet D."/>
            <person name="Corsaro D."/>
            <person name="Michel R."/>
            <person name="Corradi N."/>
            <person name="James T."/>
        </authorList>
    </citation>
    <scope>NUCLEOTIDE SEQUENCE [LARGE SCALE GENOMIC DNA]</scope>
    <source>
        <strain evidence="5 6">KSL3</strain>
    </source>
</reference>
<dbReference type="Gene3D" id="1.10.287.110">
    <property type="entry name" value="DnaJ domain"/>
    <property type="match status" value="1"/>
</dbReference>
<evidence type="ECO:0000313" key="6">
    <source>
        <dbReference type="Proteomes" id="UP000240830"/>
    </source>
</evidence>
<sequence>MVPEHRLYDILGVPPTATPDDLKRAYRRLALQYHPDKNPGHEAEFQEVGKAYAALSDAASRRIYDQYGDLGLTVLSNVKSPSLVEFLLNTTRLKLLFGAVVGVLLLVLCFPILVALKVSGRLSWIWSIVFAPLWIFDITCVGVGGLLLFLSWKAIGLQQSDEENVSLDEEDGSKPEELNRRAFITAIILLALFFGILITQKLFISLRLDAFIGWSWLVILLPILVIEGLNLLWKTITAAYLLTDWENQSRNNAGEDETFQHRGLYLFTSFRSIVARLGFVVLLCLKNGSAPGIPWAVVFSPLYVIVPASLVIDYRIDCAALQRHAATYDETVAPPAAILYLKYIPYSVGVCLILIFVGILNLKLDSRDIGWTVVFLPIYAVSIIGLIIVALGGFILYQMIPNFDEIKKQMREENSETRVDETVQGELDWLRRTKFDSDAKRPVLSISDPIDALRVATYISNTHLAPKILKPSHANLHKGAVVRVRRYMSMEAESGEFHQVDSPSASKRSRIDPTPKSAVPNDAVERASAHERSSSINEQLYFASVRRGSRLTKFTAAQQLFFSHKGYMPGETEIHKAKELYHEAAMEGYALGETVLGFCLEFGIGGPVDYSAAERHYDSAANCGEGVAISRLAFLQRQGRPGIKINRLEAEKWHKRIDTLGPSGLAWLVEAADQHGHPAAQYCLGICYQEGLGMPKQPMCAFDWYTKAAQQGNRNAEGILGYCYQEGVGVEKDEQQAVEWYRKAAFQGDNVAIYNLGYCHEEGIGVEKNEREAVAWYRRSAEQGNAYAQNALGYCYEDGLGVDCDPQIAAEWYYLAGTQGLPLAQCNFSFCLQNGIGVTQDNVRGARWYHKAAIQGYARAQHNFGYCLQNGIGVRKDEREAVIWYRKAVEQGSVFAFHSLGYCYQKGLGVPANAEAAFQWFSKAAKGGHGTAQLALAYCYRHALGCEKDNSKAFHWFHKGAKNGNVMAQNSLGYCYEEGLGVTKSQSDALCWYRKAAKQGYSWAQYNLGHCYYDAIGTKSDHQKAFSLFRKAARQGLARAQVRMGHMYEYGEGAKNPDLGRALKWYLRAATGESAAGQYNVGRCFEMGVGTERVIMRPLRG</sequence>
<dbReference type="EMBL" id="MTSL01000205">
    <property type="protein sequence ID" value="PJF16886.1"/>
    <property type="molecule type" value="Genomic_DNA"/>
</dbReference>
<evidence type="ECO:0000313" key="5">
    <source>
        <dbReference type="EMBL" id="PJF16886.1"/>
    </source>
</evidence>
<dbReference type="InterPro" id="IPR001623">
    <property type="entry name" value="DnaJ_domain"/>
</dbReference>
<comment type="caution">
    <text evidence="5">The sequence shown here is derived from an EMBL/GenBank/DDBJ whole genome shotgun (WGS) entry which is preliminary data.</text>
</comment>
<feature type="transmembrane region" description="Helical" evidence="3">
    <location>
        <begin position="182"/>
        <end position="199"/>
    </location>
</feature>
<dbReference type="OrthoDB" id="272077at2759"/>
<feature type="transmembrane region" description="Helical" evidence="3">
    <location>
        <begin position="211"/>
        <end position="233"/>
    </location>
</feature>
<feature type="transmembrane region" description="Helical" evidence="3">
    <location>
        <begin position="374"/>
        <end position="400"/>
    </location>
</feature>
<dbReference type="Pfam" id="PF08238">
    <property type="entry name" value="Sel1"/>
    <property type="match status" value="15"/>
</dbReference>
<dbReference type="SUPFAM" id="SSF81901">
    <property type="entry name" value="HCP-like"/>
    <property type="match status" value="4"/>
</dbReference>
<dbReference type="Pfam" id="PF00226">
    <property type="entry name" value="DnaJ"/>
    <property type="match status" value="1"/>
</dbReference>
<keyword evidence="6" id="KW-1185">Reference proteome</keyword>
<evidence type="ECO:0000256" key="2">
    <source>
        <dbReference type="SAM" id="MobiDB-lite"/>
    </source>
</evidence>
<feature type="transmembrane region" description="Helical" evidence="3">
    <location>
        <begin position="95"/>
        <end position="116"/>
    </location>
</feature>
<feature type="transmembrane region" description="Helical" evidence="3">
    <location>
        <begin position="343"/>
        <end position="362"/>
    </location>
</feature>
<proteinExistence type="inferred from homology"/>
<evidence type="ECO:0000259" key="4">
    <source>
        <dbReference type="PROSITE" id="PS50076"/>
    </source>
</evidence>
<comment type="similarity">
    <text evidence="1">Belongs to the sel-1 family.</text>
</comment>
<keyword evidence="3" id="KW-0472">Membrane</keyword>
<dbReference type="PRINTS" id="PR00625">
    <property type="entry name" value="JDOMAIN"/>
</dbReference>
<gene>
    <name evidence="5" type="ORF">PSACC_03306</name>
</gene>
<dbReference type="PANTHER" id="PTHR11102:SF160">
    <property type="entry name" value="ERAD-ASSOCIATED E3 UBIQUITIN-PROTEIN LIGASE COMPONENT HRD3"/>
    <property type="match status" value="1"/>
</dbReference>
<dbReference type="STRING" id="1246581.A0A2H9TGN7"/>
<dbReference type="InterPro" id="IPR018253">
    <property type="entry name" value="DnaJ_domain_CS"/>
</dbReference>
<accession>A0A2H9TGN7</accession>
<feature type="transmembrane region" description="Helical" evidence="3">
    <location>
        <begin position="128"/>
        <end position="152"/>
    </location>
</feature>
<dbReference type="PANTHER" id="PTHR11102">
    <property type="entry name" value="SEL-1-LIKE PROTEIN"/>
    <property type="match status" value="1"/>
</dbReference>
<dbReference type="InterPro" id="IPR011990">
    <property type="entry name" value="TPR-like_helical_dom_sf"/>
</dbReference>
<dbReference type="AlphaFoldDB" id="A0A2H9TGN7"/>
<dbReference type="SUPFAM" id="SSF46565">
    <property type="entry name" value="Chaperone J-domain"/>
    <property type="match status" value="1"/>
</dbReference>
<dbReference type="Pfam" id="PF10269">
    <property type="entry name" value="Tmemb_185A"/>
    <property type="match status" value="2"/>
</dbReference>
<dbReference type="CDD" id="cd06257">
    <property type="entry name" value="DnaJ"/>
    <property type="match status" value="1"/>
</dbReference>
<dbReference type="Gene3D" id="1.25.40.10">
    <property type="entry name" value="Tetratricopeptide repeat domain"/>
    <property type="match status" value="4"/>
</dbReference>
<dbReference type="SMART" id="SM00271">
    <property type="entry name" value="DnaJ"/>
    <property type="match status" value="1"/>
</dbReference>
<feature type="domain" description="J" evidence="4">
    <location>
        <begin position="6"/>
        <end position="68"/>
    </location>
</feature>
<dbReference type="InterPro" id="IPR036869">
    <property type="entry name" value="J_dom_sf"/>
</dbReference>
<dbReference type="PROSITE" id="PS00636">
    <property type="entry name" value="DNAJ_1"/>
    <property type="match status" value="1"/>
</dbReference>
<dbReference type="SMART" id="SM00671">
    <property type="entry name" value="SEL1"/>
    <property type="match status" value="13"/>
</dbReference>
<name>A0A2H9TGN7_9FUNG</name>
<dbReference type="InterPro" id="IPR006597">
    <property type="entry name" value="Sel1-like"/>
</dbReference>
<organism evidence="5 6">
    <name type="scientific">Paramicrosporidium saccamoebae</name>
    <dbReference type="NCBI Taxonomy" id="1246581"/>
    <lineage>
        <taxon>Eukaryota</taxon>
        <taxon>Fungi</taxon>
        <taxon>Fungi incertae sedis</taxon>
        <taxon>Cryptomycota</taxon>
        <taxon>Cryptomycota incertae sedis</taxon>
        <taxon>Paramicrosporidium</taxon>
    </lineage>
</organism>